<gene>
    <name evidence="2" type="ORF">FHS18_001839</name>
</gene>
<dbReference type="SUPFAM" id="SSF51658">
    <property type="entry name" value="Xylose isomerase-like"/>
    <property type="match status" value="1"/>
</dbReference>
<evidence type="ECO:0000259" key="1">
    <source>
        <dbReference type="Pfam" id="PF01261"/>
    </source>
</evidence>
<feature type="domain" description="Xylose isomerase-like TIM barrel" evidence="1">
    <location>
        <begin position="23"/>
        <end position="292"/>
    </location>
</feature>
<sequence>MKMMIGQYGGFDEAKYRRDFQDGFYGIEACLFASQEDTDQLLREAKLREFRLGVHFPFHAGRSKLRDALLLSPDQTTREQAYALVEAELRDLAAIAPEYVLFHYPKPVILDEQADWDLWNFSGPDEYLHASEYSQEELIHWTRQLFEWLSAASAKYDFIPVLEFDAISRYIHQSEFLPAMLDAYPAIRLCLDTARLHLQACTDPNFDAMAVIRRYAKYAHVIHLSSLQVKDKTSHRHQPVLPELKPEDGWAPIEDYLSILAAENSGARILFEHRSDRITDEQLEQCYAWVRELWSKATPAPSGA</sequence>
<name>A0A7W5AX71_9BACL</name>
<accession>A0A7W5AX71</accession>
<evidence type="ECO:0000313" key="2">
    <source>
        <dbReference type="EMBL" id="MBB3109776.1"/>
    </source>
</evidence>
<reference evidence="2 3" key="1">
    <citation type="submission" date="2020-08" db="EMBL/GenBank/DDBJ databases">
        <title>Genomic Encyclopedia of Type Strains, Phase III (KMG-III): the genomes of soil and plant-associated and newly described type strains.</title>
        <authorList>
            <person name="Whitman W."/>
        </authorList>
    </citation>
    <scope>NUCLEOTIDE SEQUENCE [LARGE SCALE GENOMIC DNA]</scope>
    <source>
        <strain evidence="2 3">CECT 5862</strain>
    </source>
</reference>
<dbReference type="Gene3D" id="3.20.20.150">
    <property type="entry name" value="Divalent-metal-dependent TIM barrel enzymes"/>
    <property type="match status" value="1"/>
</dbReference>
<evidence type="ECO:0000313" key="3">
    <source>
        <dbReference type="Proteomes" id="UP000570361"/>
    </source>
</evidence>
<dbReference type="Proteomes" id="UP000570361">
    <property type="component" value="Unassembled WGS sequence"/>
</dbReference>
<proteinExistence type="predicted"/>
<dbReference type="AlphaFoldDB" id="A0A7W5AX71"/>
<keyword evidence="3" id="KW-1185">Reference proteome</keyword>
<organism evidence="2 3">
    <name type="scientific">Paenibacillus phyllosphaerae</name>
    <dbReference type="NCBI Taxonomy" id="274593"/>
    <lineage>
        <taxon>Bacteria</taxon>
        <taxon>Bacillati</taxon>
        <taxon>Bacillota</taxon>
        <taxon>Bacilli</taxon>
        <taxon>Bacillales</taxon>
        <taxon>Paenibacillaceae</taxon>
        <taxon>Paenibacillus</taxon>
    </lineage>
</organism>
<dbReference type="InterPro" id="IPR013022">
    <property type="entry name" value="Xyl_isomerase-like_TIM-brl"/>
</dbReference>
<protein>
    <recommendedName>
        <fullName evidence="1">Xylose isomerase-like TIM barrel domain-containing protein</fullName>
    </recommendedName>
</protein>
<dbReference type="EMBL" id="JACHXK010000003">
    <property type="protein sequence ID" value="MBB3109776.1"/>
    <property type="molecule type" value="Genomic_DNA"/>
</dbReference>
<dbReference type="Pfam" id="PF01261">
    <property type="entry name" value="AP_endonuc_2"/>
    <property type="match status" value="1"/>
</dbReference>
<comment type="caution">
    <text evidence="2">The sequence shown here is derived from an EMBL/GenBank/DDBJ whole genome shotgun (WGS) entry which is preliminary data.</text>
</comment>
<dbReference type="InterPro" id="IPR036237">
    <property type="entry name" value="Xyl_isomerase-like_sf"/>
</dbReference>
<dbReference type="RefSeq" id="WP_183599177.1">
    <property type="nucleotide sequence ID" value="NZ_JACHXK010000003.1"/>
</dbReference>